<evidence type="ECO:0000313" key="4">
    <source>
        <dbReference type="EMBL" id="QNM14804.1"/>
    </source>
</evidence>
<dbReference type="AlphaFoldDB" id="A0A7G9GVH2"/>
<gene>
    <name evidence="4" type="ORF">H9Q81_07520</name>
</gene>
<name>A0A7G9GVH2_9FUSO</name>
<keyword evidence="2" id="KW-0479">Metal-binding</keyword>
<dbReference type="SUPFAM" id="SSF56300">
    <property type="entry name" value="Metallo-dependent phosphatases"/>
    <property type="match status" value="1"/>
</dbReference>
<feature type="domain" description="Calcineurin-like phosphoesterase" evidence="3">
    <location>
        <begin position="1"/>
        <end position="132"/>
    </location>
</feature>
<dbReference type="GO" id="GO:0016787">
    <property type="term" value="F:hydrolase activity"/>
    <property type="evidence" value="ECO:0007669"/>
    <property type="project" value="UniProtKB-UniRule"/>
</dbReference>
<evidence type="ECO:0000256" key="2">
    <source>
        <dbReference type="RuleBase" id="RU362039"/>
    </source>
</evidence>
<dbReference type="Gene3D" id="3.60.21.10">
    <property type="match status" value="1"/>
</dbReference>
<keyword evidence="5" id="KW-1185">Reference proteome</keyword>
<sequence length="154" mass="17379">MKVLIISDSHGRFETLINIYELEKPDVVLCAGDHSNDGEELSFVYPNSQYYIVRGNCDIFDRKYSDEMIIELEGVKILLAHGHEYGVKSSYGSILKRAEILGCNAAVFGHTHIPYKEIINKVTLFNPGAVRDGEYGILNIDKNGFEFVHKHIMG</sequence>
<dbReference type="KEGG" id="fho:H9Q81_07520"/>
<protein>
    <recommendedName>
        <fullName evidence="2">Phosphoesterase</fullName>
        <ecNumber evidence="2">3.1.4.-</ecNumber>
    </recommendedName>
</protein>
<dbReference type="RefSeq" id="WP_101474352.1">
    <property type="nucleotide sequence ID" value="NZ_CP060637.1"/>
</dbReference>
<organism evidence="4 5">
    <name type="scientific">Fusobacterium hominis</name>
    <dbReference type="NCBI Taxonomy" id="2764326"/>
    <lineage>
        <taxon>Bacteria</taxon>
        <taxon>Fusobacteriati</taxon>
        <taxon>Fusobacteriota</taxon>
        <taxon>Fusobacteriia</taxon>
        <taxon>Fusobacteriales</taxon>
        <taxon>Fusobacteriaceae</taxon>
        <taxon>Fusobacterium</taxon>
    </lineage>
</organism>
<comment type="cofactor">
    <cofactor evidence="2">
        <name>a divalent metal cation</name>
        <dbReference type="ChEBI" id="CHEBI:60240"/>
    </cofactor>
</comment>
<dbReference type="InterPro" id="IPR000979">
    <property type="entry name" value="Phosphodiesterase_MJ0936/Vps29"/>
</dbReference>
<dbReference type="EC" id="3.1.4.-" evidence="2"/>
<dbReference type="EMBL" id="CP060637">
    <property type="protein sequence ID" value="QNM14804.1"/>
    <property type="molecule type" value="Genomic_DNA"/>
</dbReference>
<dbReference type="GO" id="GO:0046872">
    <property type="term" value="F:metal ion binding"/>
    <property type="evidence" value="ECO:0007669"/>
    <property type="project" value="UniProtKB-KW"/>
</dbReference>
<dbReference type="InterPro" id="IPR024654">
    <property type="entry name" value="Calcineurin-like_PHP_lpxH"/>
</dbReference>
<proteinExistence type="inferred from homology"/>
<evidence type="ECO:0000259" key="3">
    <source>
        <dbReference type="Pfam" id="PF12850"/>
    </source>
</evidence>
<dbReference type="Proteomes" id="UP000515913">
    <property type="component" value="Chromosome"/>
</dbReference>
<evidence type="ECO:0000256" key="1">
    <source>
        <dbReference type="ARBA" id="ARBA00008950"/>
    </source>
</evidence>
<accession>A0A7G9GVH2</accession>
<dbReference type="Pfam" id="PF12850">
    <property type="entry name" value="Metallophos_2"/>
    <property type="match status" value="1"/>
</dbReference>
<dbReference type="NCBIfam" id="TIGR00040">
    <property type="entry name" value="yfcE"/>
    <property type="match status" value="1"/>
</dbReference>
<comment type="similarity">
    <text evidence="1 2">Belongs to the metallophosphoesterase superfamily. YfcE family.</text>
</comment>
<reference evidence="4 5" key="1">
    <citation type="submission" date="2020-08" db="EMBL/GenBank/DDBJ databases">
        <authorList>
            <person name="Liu C."/>
            <person name="Sun Q."/>
        </authorList>
    </citation>
    <scope>NUCLEOTIDE SEQUENCE [LARGE SCALE GENOMIC DNA]</scope>
    <source>
        <strain evidence="4 5">NSJ-57</strain>
    </source>
</reference>
<evidence type="ECO:0000313" key="5">
    <source>
        <dbReference type="Proteomes" id="UP000515913"/>
    </source>
</evidence>
<dbReference type="PANTHER" id="PTHR11124">
    <property type="entry name" value="VACUOLAR SORTING PROTEIN VPS29"/>
    <property type="match status" value="1"/>
</dbReference>
<dbReference type="InterPro" id="IPR029052">
    <property type="entry name" value="Metallo-depent_PP-like"/>
</dbReference>